<keyword evidence="5" id="KW-1185">Reference proteome</keyword>
<dbReference type="GO" id="GO:0003677">
    <property type="term" value="F:DNA binding"/>
    <property type="evidence" value="ECO:0007669"/>
    <property type="project" value="UniProtKB-UniRule"/>
</dbReference>
<dbReference type="Gene3D" id="1.10.10.60">
    <property type="entry name" value="Homeodomain-like"/>
    <property type="match status" value="2"/>
</dbReference>
<reference evidence="4 5" key="1">
    <citation type="submission" date="2019-11" db="EMBL/GenBank/DDBJ databases">
        <title>Comparative genomics of hydrocarbon-degrading Desulfosarcina strains.</title>
        <authorList>
            <person name="Watanabe M."/>
            <person name="Kojima H."/>
            <person name="Fukui M."/>
        </authorList>
    </citation>
    <scope>NUCLEOTIDE SEQUENCE [LARGE SCALE GENOMIC DNA]</scope>
    <source>
        <strain evidence="5">oXyS1</strain>
    </source>
</reference>
<keyword evidence="1 2" id="KW-0238">DNA-binding</keyword>
<dbReference type="InterPro" id="IPR001647">
    <property type="entry name" value="HTH_TetR"/>
</dbReference>
<sequence length="410" mass="47829">MNNSKTKKSIIRAARDVIAEKGLRDSTISEIAKKANVVDSIIYHYFKNKEDLLFFMVDQEIKAMNRELNYHFKGIIGPISKLGKMIWFHLSLNDTQTKDLRIMKYLMLESRGYSNFFIHKGYRSLKEYTKILKDILIQGVKENFFHENLNTSIVRDMIFGLLDEESINCLGSKGITKTLPDFDNIMALILNMIIKSEKTSLSPDNKKAVKILLAAQAIFSEKGFFNTTMMEIAKLAKVSEGTIYEYYKSKNDLLFSIPRVYIETQDVFLKNVIDNKEPLIKLKNFIYHYFFFFLTNREFLIVYLRDIKLNRQYLSSDLHLEFMQQFSYLNDILDEGKKKGVFNSNVNNRIFINLFVGTFSHLATRWIIVKKVHAIDMMEELSQVVNLLSLAVKKKNEFSMAQVISTFSRP</sequence>
<dbReference type="AlphaFoldDB" id="A0A5K8A6G2"/>
<accession>A0A5K8A6G2</accession>
<dbReference type="SUPFAM" id="SSF46689">
    <property type="entry name" value="Homeodomain-like"/>
    <property type="match status" value="2"/>
</dbReference>
<organism evidence="4 5">
    <name type="scientific">Desulfosarcina ovata subsp. ovata</name>
    <dbReference type="NCBI Taxonomy" id="2752305"/>
    <lineage>
        <taxon>Bacteria</taxon>
        <taxon>Pseudomonadati</taxon>
        <taxon>Thermodesulfobacteriota</taxon>
        <taxon>Desulfobacteria</taxon>
        <taxon>Desulfobacterales</taxon>
        <taxon>Desulfosarcinaceae</taxon>
        <taxon>Desulfosarcina</taxon>
    </lineage>
</organism>
<evidence type="ECO:0000313" key="4">
    <source>
        <dbReference type="EMBL" id="BBO88115.1"/>
    </source>
</evidence>
<dbReference type="Pfam" id="PF08359">
    <property type="entry name" value="TetR_C_4"/>
    <property type="match status" value="2"/>
</dbReference>
<dbReference type="PROSITE" id="PS50977">
    <property type="entry name" value="HTH_TETR_2"/>
    <property type="match status" value="2"/>
</dbReference>
<dbReference type="Proteomes" id="UP000422108">
    <property type="component" value="Chromosome"/>
</dbReference>
<dbReference type="EMBL" id="AP021879">
    <property type="protein sequence ID" value="BBO88115.1"/>
    <property type="molecule type" value="Genomic_DNA"/>
</dbReference>
<proteinExistence type="predicted"/>
<name>A0A5K8A6G2_9BACT</name>
<evidence type="ECO:0000256" key="1">
    <source>
        <dbReference type="ARBA" id="ARBA00023125"/>
    </source>
</evidence>
<dbReference type="InterPro" id="IPR050624">
    <property type="entry name" value="HTH-type_Tx_Regulator"/>
</dbReference>
<feature type="domain" description="HTH tetR-type" evidence="3">
    <location>
        <begin position="205"/>
        <end position="265"/>
    </location>
</feature>
<dbReference type="RefSeq" id="WP_155309474.1">
    <property type="nucleotide sequence ID" value="NZ_AP021879.1"/>
</dbReference>
<feature type="domain" description="HTH tetR-type" evidence="3">
    <location>
        <begin position="4"/>
        <end position="64"/>
    </location>
</feature>
<dbReference type="PANTHER" id="PTHR43479">
    <property type="entry name" value="ACREF/ENVCD OPERON REPRESSOR-RELATED"/>
    <property type="match status" value="1"/>
</dbReference>
<feature type="DNA-binding region" description="H-T-H motif" evidence="2">
    <location>
        <begin position="27"/>
        <end position="46"/>
    </location>
</feature>
<evidence type="ECO:0000256" key="2">
    <source>
        <dbReference type="PROSITE-ProRule" id="PRU00335"/>
    </source>
</evidence>
<dbReference type="SUPFAM" id="SSF48498">
    <property type="entry name" value="Tetracyclin repressor-like, C-terminal domain"/>
    <property type="match status" value="2"/>
</dbReference>
<dbReference type="PRINTS" id="PR00455">
    <property type="entry name" value="HTHTETR"/>
</dbReference>
<dbReference type="InterPro" id="IPR036271">
    <property type="entry name" value="Tet_transcr_reg_TetR-rel_C_sf"/>
</dbReference>
<dbReference type="Pfam" id="PF00440">
    <property type="entry name" value="TetR_N"/>
    <property type="match status" value="2"/>
</dbReference>
<protein>
    <recommendedName>
        <fullName evidence="3">HTH tetR-type domain-containing protein</fullName>
    </recommendedName>
</protein>
<dbReference type="InterPro" id="IPR009057">
    <property type="entry name" value="Homeodomain-like_sf"/>
</dbReference>
<evidence type="ECO:0000313" key="5">
    <source>
        <dbReference type="Proteomes" id="UP000422108"/>
    </source>
</evidence>
<feature type="DNA-binding region" description="H-T-H motif" evidence="2">
    <location>
        <begin position="228"/>
        <end position="247"/>
    </location>
</feature>
<gene>
    <name evidence="4" type="ORF">DSCOOX_12950</name>
</gene>
<dbReference type="PANTHER" id="PTHR43479:SF11">
    <property type="entry name" value="ACREF_ENVCD OPERON REPRESSOR-RELATED"/>
    <property type="match status" value="1"/>
</dbReference>
<dbReference type="Gene3D" id="1.10.357.10">
    <property type="entry name" value="Tetracycline Repressor, domain 2"/>
    <property type="match status" value="2"/>
</dbReference>
<evidence type="ECO:0000259" key="3">
    <source>
        <dbReference type="PROSITE" id="PS50977"/>
    </source>
</evidence>
<dbReference type="InterPro" id="IPR013570">
    <property type="entry name" value="Tscrpt_reg_YsiA_C"/>
</dbReference>